<proteinExistence type="predicted"/>
<reference evidence="1 2" key="1">
    <citation type="submission" date="2011-10" db="EMBL/GenBank/DDBJ databases">
        <title>The Improved High-Quality Draft genome of Leptonema illini DSM 21528.</title>
        <authorList>
            <consortium name="US DOE Joint Genome Institute (JGI-PGF)"/>
            <person name="Lucas S."/>
            <person name="Copeland A."/>
            <person name="Lapidus A."/>
            <person name="Glavina del Rio T."/>
            <person name="Dalin E."/>
            <person name="Tice H."/>
            <person name="Bruce D."/>
            <person name="Goodwin L."/>
            <person name="Pitluck S."/>
            <person name="Peters L."/>
            <person name="Mikhailova N."/>
            <person name="Held B."/>
            <person name="Kyrpides N."/>
            <person name="Mavromatis K."/>
            <person name="Ivanova N."/>
            <person name="Markowitz V."/>
            <person name="Cheng J.-F."/>
            <person name="Hugenholtz P."/>
            <person name="Woyke T."/>
            <person name="Wu D."/>
            <person name="Gronow S."/>
            <person name="Wellnitz S."/>
            <person name="Brambilla E.-M."/>
            <person name="Klenk H.-P."/>
            <person name="Eisen J.A."/>
        </authorList>
    </citation>
    <scope>NUCLEOTIDE SEQUENCE [LARGE SCALE GENOMIC DNA]</scope>
    <source>
        <strain evidence="1 2">DSM 21528</strain>
    </source>
</reference>
<evidence type="ECO:0000313" key="2">
    <source>
        <dbReference type="Proteomes" id="UP000005737"/>
    </source>
</evidence>
<dbReference type="EMBL" id="JH597773">
    <property type="protein sequence ID" value="EHQ05447.1"/>
    <property type="molecule type" value="Genomic_DNA"/>
</dbReference>
<gene>
    <name evidence="1" type="ORF">Lepil_0746</name>
</gene>
<name>H2CDE3_9LEPT</name>
<dbReference type="AlphaFoldDB" id="H2CDE3"/>
<evidence type="ECO:0000313" key="1">
    <source>
        <dbReference type="EMBL" id="EHQ05447.1"/>
    </source>
</evidence>
<dbReference type="Proteomes" id="UP000005737">
    <property type="component" value="Unassembled WGS sequence"/>
</dbReference>
<dbReference type="HOGENOM" id="CLU_2585416_0_0_12"/>
<keyword evidence="2" id="KW-1185">Reference proteome</keyword>
<dbReference type="STRING" id="183.GCA_002009735_00860"/>
<sequence length="80" mass="8681">MMSGMFNNSALNRSIAGFIVLCLAVLTSCKDDEVQEVAAVAIQIPQSLQQCSTEFHSGKDLSDRCIEYDLASDHFVPGGR</sequence>
<organism evidence="1 2">
    <name type="scientific">Leptonema illini DSM 21528</name>
    <dbReference type="NCBI Taxonomy" id="929563"/>
    <lineage>
        <taxon>Bacteria</taxon>
        <taxon>Pseudomonadati</taxon>
        <taxon>Spirochaetota</taxon>
        <taxon>Spirochaetia</taxon>
        <taxon>Leptospirales</taxon>
        <taxon>Leptospiraceae</taxon>
        <taxon>Leptonema</taxon>
    </lineage>
</organism>
<accession>H2CDE3</accession>
<protein>
    <submittedName>
        <fullName evidence="1">Uncharacterized protein</fullName>
    </submittedName>
</protein>